<accession>A0ABU0IXI5</accession>
<feature type="transmembrane region" description="Helical" evidence="6">
    <location>
        <begin position="84"/>
        <end position="113"/>
    </location>
</feature>
<evidence type="ECO:0000256" key="6">
    <source>
        <dbReference type="SAM" id="Phobius"/>
    </source>
</evidence>
<keyword evidence="5 6" id="KW-0472">Membrane</keyword>
<keyword evidence="2" id="KW-1003">Cell membrane</keyword>
<name>A0ABU0IXI5_9CAUL</name>
<evidence type="ECO:0000256" key="4">
    <source>
        <dbReference type="ARBA" id="ARBA00022989"/>
    </source>
</evidence>
<feature type="transmembrane region" description="Helical" evidence="6">
    <location>
        <begin position="303"/>
        <end position="324"/>
    </location>
</feature>
<evidence type="ECO:0000256" key="5">
    <source>
        <dbReference type="ARBA" id="ARBA00023136"/>
    </source>
</evidence>
<gene>
    <name evidence="7" type="ORF">QO010_004524</name>
</gene>
<organism evidence="7 8">
    <name type="scientific">Caulobacter ginsengisoli</name>
    <dbReference type="NCBI Taxonomy" id="400775"/>
    <lineage>
        <taxon>Bacteria</taxon>
        <taxon>Pseudomonadati</taxon>
        <taxon>Pseudomonadota</taxon>
        <taxon>Alphaproteobacteria</taxon>
        <taxon>Caulobacterales</taxon>
        <taxon>Caulobacteraceae</taxon>
        <taxon>Caulobacter</taxon>
    </lineage>
</organism>
<dbReference type="PANTHER" id="PTHR30213:SF0">
    <property type="entry name" value="UPF0761 MEMBRANE PROTEIN YIHY"/>
    <property type="match status" value="1"/>
</dbReference>
<evidence type="ECO:0000256" key="1">
    <source>
        <dbReference type="ARBA" id="ARBA00004651"/>
    </source>
</evidence>
<evidence type="ECO:0000313" key="7">
    <source>
        <dbReference type="EMBL" id="MDQ0466728.1"/>
    </source>
</evidence>
<feature type="transmembrane region" description="Helical" evidence="6">
    <location>
        <begin position="12"/>
        <end position="29"/>
    </location>
</feature>
<protein>
    <submittedName>
        <fullName evidence="7">Membrane protein</fullName>
    </submittedName>
</protein>
<feature type="transmembrane region" description="Helical" evidence="6">
    <location>
        <begin position="268"/>
        <end position="291"/>
    </location>
</feature>
<keyword evidence="3 6" id="KW-0812">Transmembrane</keyword>
<keyword evidence="4 6" id="KW-1133">Transmembrane helix</keyword>
<dbReference type="InterPro" id="IPR017039">
    <property type="entry name" value="Virul_fac_BrkB"/>
</dbReference>
<evidence type="ECO:0000256" key="2">
    <source>
        <dbReference type="ARBA" id="ARBA00022475"/>
    </source>
</evidence>
<dbReference type="RefSeq" id="WP_307352870.1">
    <property type="nucleotide sequence ID" value="NZ_JAUSVS010000014.1"/>
</dbReference>
<comment type="caution">
    <text evidence="7">The sequence shown here is derived from an EMBL/GenBank/DDBJ whole genome shotgun (WGS) entry which is preliminary data.</text>
</comment>
<feature type="transmembrane region" description="Helical" evidence="6">
    <location>
        <begin position="196"/>
        <end position="225"/>
    </location>
</feature>
<comment type="subcellular location">
    <subcellularLocation>
        <location evidence="1">Cell membrane</location>
        <topology evidence="1">Multi-pass membrane protein</topology>
    </subcellularLocation>
</comment>
<keyword evidence="8" id="KW-1185">Reference proteome</keyword>
<dbReference type="PANTHER" id="PTHR30213">
    <property type="entry name" value="INNER MEMBRANE PROTEIN YHJD"/>
    <property type="match status" value="1"/>
</dbReference>
<proteinExistence type="predicted"/>
<dbReference type="EMBL" id="JAUSVS010000014">
    <property type="protein sequence ID" value="MDQ0466728.1"/>
    <property type="molecule type" value="Genomic_DNA"/>
</dbReference>
<reference evidence="7 8" key="1">
    <citation type="submission" date="2023-07" db="EMBL/GenBank/DDBJ databases">
        <title>Genomic Encyclopedia of Type Strains, Phase IV (KMG-IV): sequencing the most valuable type-strain genomes for metagenomic binning, comparative biology and taxonomic classification.</title>
        <authorList>
            <person name="Goeker M."/>
        </authorList>
    </citation>
    <scope>NUCLEOTIDE SEQUENCE [LARGE SCALE GENOMIC DNA]</scope>
    <source>
        <strain evidence="7 8">DSM 18695</strain>
    </source>
</reference>
<dbReference type="Pfam" id="PF03631">
    <property type="entry name" value="Virul_fac_BrkB"/>
    <property type="match status" value="1"/>
</dbReference>
<feature type="transmembrane region" description="Helical" evidence="6">
    <location>
        <begin position="237"/>
        <end position="256"/>
    </location>
</feature>
<dbReference type="Proteomes" id="UP001228905">
    <property type="component" value="Unassembled WGS sequence"/>
</dbReference>
<evidence type="ECO:0000313" key="8">
    <source>
        <dbReference type="Proteomes" id="UP001228905"/>
    </source>
</evidence>
<evidence type="ECO:0000256" key="3">
    <source>
        <dbReference type="ARBA" id="ARBA00022692"/>
    </source>
</evidence>
<sequence length="362" mass="39184">MAEFRRKAMSLAVDAVALAVLIGSLGLIARSRLTGAGAGRSAPPLLALREPGRGRHAETPVGIPMRGWRDIFKRTWKEFQEDHITLVAAGITFYSLLAFFPGVAAFVALYGLFANVQDARDQFLTLAVILPPDTVRFVGDQMVQVAAAHTGGLSLTFATGLALSLWSANGAAKAIFLGLNIAYEETEKRGFVRLTLVSFAFTLGLLAFFIVLLAAAVAVPTALVLFGYEAQQLVRAVIWPLLALAIWGAVTLLYRYGPSRERARWRWISWGAAFVTLFWIAASWAFSLWLGSFAHYDKTYGPLGAVIGFMMWTYLSAVIVLAGAELNAEMEHQTGRDTTTGEPLPLGARGAQMADTIGAAQR</sequence>
<dbReference type="NCBIfam" id="TIGR00765">
    <property type="entry name" value="yihY_not_rbn"/>
    <property type="match status" value="1"/>
</dbReference>